<keyword evidence="2" id="KW-1185">Reference proteome</keyword>
<reference evidence="1 2" key="1">
    <citation type="submission" date="2022-12" db="EMBL/GenBank/DDBJ databases">
        <authorList>
            <person name="Muema E."/>
        </authorList>
    </citation>
    <scope>NUCLEOTIDE SEQUENCE [LARGE SCALE GENOMIC DNA]</scope>
    <source>
        <strain evidence="2">1330</strain>
    </source>
</reference>
<accession>A0ABU8K8N8</accession>
<comment type="caution">
    <text evidence="1">The sequence shown here is derived from an EMBL/GenBank/DDBJ whole genome shotgun (WGS) entry which is preliminary data.</text>
</comment>
<gene>
    <name evidence="1" type="ORF">O7A05_06260</name>
</gene>
<dbReference type="EMBL" id="JAPYKO010000003">
    <property type="protein sequence ID" value="MEI9401782.1"/>
    <property type="molecule type" value="Genomic_DNA"/>
</dbReference>
<evidence type="ECO:0000313" key="2">
    <source>
        <dbReference type="Proteomes" id="UP001366503"/>
    </source>
</evidence>
<protein>
    <submittedName>
        <fullName evidence="1">Uncharacterized protein</fullName>
    </submittedName>
</protein>
<name>A0ABU8K8N8_9HYPH</name>
<organism evidence="1 2">
    <name type="scientific">Mesorhizobium argentiipisi</name>
    <dbReference type="NCBI Taxonomy" id="3015175"/>
    <lineage>
        <taxon>Bacteria</taxon>
        <taxon>Pseudomonadati</taxon>
        <taxon>Pseudomonadota</taxon>
        <taxon>Alphaproteobacteria</taxon>
        <taxon>Hyphomicrobiales</taxon>
        <taxon>Phyllobacteriaceae</taxon>
        <taxon>Mesorhizobium</taxon>
    </lineage>
</organism>
<sequence>MRPLELAQHGWNRSLAAELTNQLIPDAVLTPGMVGTIPQLQQGGFHYASSG</sequence>
<proteinExistence type="predicted"/>
<evidence type="ECO:0000313" key="1">
    <source>
        <dbReference type="EMBL" id="MEI9401782.1"/>
    </source>
</evidence>
<dbReference type="Proteomes" id="UP001366503">
    <property type="component" value="Unassembled WGS sequence"/>
</dbReference>
<dbReference type="RefSeq" id="WP_337092112.1">
    <property type="nucleotide sequence ID" value="NZ_JAPYKO010000003.1"/>
</dbReference>